<evidence type="ECO:0000256" key="4">
    <source>
        <dbReference type="ARBA" id="ARBA00022801"/>
    </source>
</evidence>
<dbReference type="Pfam" id="PF01850">
    <property type="entry name" value="PIN"/>
    <property type="match status" value="1"/>
</dbReference>
<proteinExistence type="predicted"/>
<evidence type="ECO:0000313" key="8">
    <source>
        <dbReference type="Proteomes" id="UP000060016"/>
    </source>
</evidence>
<sequence>MGKTEALVYVDTSVLVAMTGEEAHSRWALTTLRGRAMVSSAILRVELARFAHRMNYGLGYVRELESRVSLVNVDDAVIAAAVAISGEVKTLDSLHVGTWARLQSLGVTCPFVTADRKQALAAASMGATVIHPYGELR</sequence>
<dbReference type="PATRIC" id="fig|156976.3.peg.11"/>
<dbReference type="GO" id="GO:0004518">
    <property type="term" value="F:nuclease activity"/>
    <property type="evidence" value="ECO:0007669"/>
    <property type="project" value="UniProtKB-KW"/>
</dbReference>
<keyword evidence="5" id="KW-0460">Magnesium</keyword>
<organism evidence="7 8">
    <name type="scientific">Corynebacterium riegelii</name>
    <dbReference type="NCBI Taxonomy" id="156976"/>
    <lineage>
        <taxon>Bacteria</taxon>
        <taxon>Bacillati</taxon>
        <taxon>Actinomycetota</taxon>
        <taxon>Actinomycetes</taxon>
        <taxon>Mycobacteriales</taxon>
        <taxon>Corynebacteriaceae</taxon>
        <taxon>Corynebacterium</taxon>
    </lineage>
</organism>
<dbReference type="SUPFAM" id="SSF88723">
    <property type="entry name" value="PIN domain-like"/>
    <property type="match status" value="1"/>
</dbReference>
<evidence type="ECO:0000256" key="5">
    <source>
        <dbReference type="ARBA" id="ARBA00022842"/>
    </source>
</evidence>
<keyword evidence="1" id="KW-1277">Toxin-antitoxin system</keyword>
<evidence type="ECO:0000256" key="3">
    <source>
        <dbReference type="ARBA" id="ARBA00022723"/>
    </source>
</evidence>
<dbReference type="Proteomes" id="UP000060016">
    <property type="component" value="Chromosome"/>
</dbReference>
<dbReference type="Gene3D" id="3.40.50.1010">
    <property type="entry name" value="5'-nuclease"/>
    <property type="match status" value="1"/>
</dbReference>
<dbReference type="GO" id="GO:0016787">
    <property type="term" value="F:hydrolase activity"/>
    <property type="evidence" value="ECO:0007669"/>
    <property type="project" value="UniProtKB-KW"/>
</dbReference>
<dbReference type="RefSeq" id="WP_052203198.1">
    <property type="nucleotide sequence ID" value="NZ_BAAAGW010000009.1"/>
</dbReference>
<evidence type="ECO:0000256" key="1">
    <source>
        <dbReference type="ARBA" id="ARBA00022649"/>
    </source>
</evidence>
<protein>
    <recommendedName>
        <fullName evidence="6">PIN domain-containing protein</fullName>
    </recommendedName>
</protein>
<evidence type="ECO:0000259" key="6">
    <source>
        <dbReference type="Pfam" id="PF01850"/>
    </source>
</evidence>
<keyword evidence="4" id="KW-0378">Hydrolase</keyword>
<feature type="domain" description="PIN" evidence="6">
    <location>
        <begin position="8"/>
        <end position="118"/>
    </location>
</feature>
<dbReference type="GO" id="GO:0046872">
    <property type="term" value="F:metal ion binding"/>
    <property type="evidence" value="ECO:0007669"/>
    <property type="project" value="UniProtKB-KW"/>
</dbReference>
<dbReference type="InterPro" id="IPR002716">
    <property type="entry name" value="PIN_dom"/>
</dbReference>
<keyword evidence="2" id="KW-0540">Nuclease</keyword>
<gene>
    <name evidence="7" type="ORF">AK829_00065</name>
</gene>
<dbReference type="AlphaFoldDB" id="A0A0K1R8W4"/>
<keyword evidence="3" id="KW-0479">Metal-binding</keyword>
<dbReference type="InterPro" id="IPR029060">
    <property type="entry name" value="PIN-like_dom_sf"/>
</dbReference>
<name>A0A0K1R8W4_9CORY</name>
<accession>A0A0K1R8W4</accession>
<keyword evidence="8" id="KW-1185">Reference proteome</keyword>
<evidence type="ECO:0000256" key="2">
    <source>
        <dbReference type="ARBA" id="ARBA00022722"/>
    </source>
</evidence>
<dbReference type="KEGG" id="crie:AK829_00065"/>
<dbReference type="EMBL" id="CP012342">
    <property type="protein sequence ID" value="AKV57838.1"/>
    <property type="molecule type" value="Genomic_DNA"/>
</dbReference>
<dbReference type="STRING" id="156976.AK829_00065"/>
<evidence type="ECO:0000313" key="7">
    <source>
        <dbReference type="EMBL" id="AKV57838.1"/>
    </source>
</evidence>
<reference evidence="7 8" key="1">
    <citation type="submission" date="2015-08" db="EMBL/GenBank/DDBJ databases">
        <authorList>
            <person name="Babu N.S."/>
            <person name="Beckwith C.J."/>
            <person name="Beseler K.G."/>
            <person name="Brison A."/>
            <person name="Carone J.V."/>
            <person name="Caskin T.P."/>
            <person name="Diamond M."/>
            <person name="Durham M.E."/>
            <person name="Foxe J.M."/>
            <person name="Go M."/>
            <person name="Henderson B.A."/>
            <person name="Jones I.B."/>
            <person name="McGettigan J.A."/>
            <person name="Micheletti S.J."/>
            <person name="Nasrallah M.E."/>
            <person name="Ortiz D."/>
            <person name="Piller C.R."/>
            <person name="Privatt S.R."/>
            <person name="Schneider S.L."/>
            <person name="Sharp S."/>
            <person name="Smith T.C."/>
            <person name="Stanton J.D."/>
            <person name="Ullery H.E."/>
            <person name="Wilson R.J."/>
            <person name="Serrano M.G."/>
            <person name="Buck G."/>
            <person name="Lee V."/>
            <person name="Wang Y."/>
            <person name="Carvalho R."/>
            <person name="Voegtly L."/>
            <person name="Shi R."/>
            <person name="Duckworth R."/>
            <person name="Johnson A."/>
            <person name="Loviza R."/>
            <person name="Walstead R."/>
            <person name="Shah Z."/>
            <person name="Kiflezghi M."/>
            <person name="Wade K."/>
            <person name="Ball S.L."/>
            <person name="Bradley K.W."/>
            <person name="Asai D.J."/>
            <person name="Bowman C.A."/>
            <person name="Russell D.A."/>
            <person name="Pope W.H."/>
            <person name="Jacobs-Sera D."/>
            <person name="Hendrix R.W."/>
            <person name="Hatfull G.F."/>
        </authorList>
    </citation>
    <scope>NUCLEOTIDE SEQUENCE [LARGE SCALE GENOMIC DNA]</scope>
    <source>
        <strain evidence="7 8">PUDD_83A45</strain>
    </source>
</reference>